<sequence length="166" mass="17229">MMRLDTFNGLGRGSAIDALRPCLDVTRWVEALADGRPYDSVDALVAAAGVVASPFTAGEVEGALAHHPPIGRRPGGDTAEARMSRGEQAGVDASDAAVGAALAAGNLAYEEKFGRVFLIRAAGRSASEILDVLGERLAHSAAEEDVVVADELRQIAVLRLKGLVTP</sequence>
<dbReference type="SUPFAM" id="SSF158694">
    <property type="entry name" value="UraD-Like"/>
    <property type="match status" value="1"/>
</dbReference>
<comment type="catalytic activity">
    <reaction evidence="1">
        <text>5-hydroxy-2-oxo-4-ureido-2,5-dihydro-1H-imidazole-5-carboxylate + H(+) = (S)-allantoin + CO2</text>
        <dbReference type="Rhea" id="RHEA:26301"/>
        <dbReference type="ChEBI" id="CHEBI:15378"/>
        <dbReference type="ChEBI" id="CHEBI:15678"/>
        <dbReference type="ChEBI" id="CHEBI:16526"/>
        <dbReference type="ChEBI" id="CHEBI:58639"/>
        <dbReference type="EC" id="4.1.1.97"/>
    </reaction>
</comment>
<dbReference type="NCBIfam" id="TIGR03180">
    <property type="entry name" value="UraD_2"/>
    <property type="match status" value="1"/>
</dbReference>
<evidence type="ECO:0000256" key="1">
    <source>
        <dbReference type="ARBA" id="ARBA00001163"/>
    </source>
</evidence>
<evidence type="ECO:0000256" key="3">
    <source>
        <dbReference type="ARBA" id="ARBA00012257"/>
    </source>
</evidence>
<keyword evidence="5" id="KW-0210">Decarboxylase</keyword>
<dbReference type="EMBL" id="FSRJ01000001">
    <property type="protein sequence ID" value="SIN68720.1"/>
    <property type="molecule type" value="Genomic_DNA"/>
</dbReference>
<evidence type="ECO:0000256" key="6">
    <source>
        <dbReference type="ARBA" id="ARBA00023239"/>
    </source>
</evidence>
<dbReference type="InterPro" id="IPR017595">
    <property type="entry name" value="OHCU_decarboxylase-2"/>
</dbReference>
<dbReference type="Pfam" id="PF09349">
    <property type="entry name" value="OHCU_decarbox"/>
    <property type="match status" value="1"/>
</dbReference>
<dbReference type="AlphaFoldDB" id="A0A1N6DD37"/>
<feature type="domain" description="Oxo-4-hydroxy-4-carboxy-5-ureidoimidazoline decarboxylase" evidence="7">
    <location>
        <begin position="9"/>
        <end position="161"/>
    </location>
</feature>
<keyword evidence="9" id="KW-1185">Reference proteome</keyword>
<gene>
    <name evidence="8" type="ORF">SAMN05443544_0046</name>
</gene>
<keyword evidence="4" id="KW-0659">Purine metabolism</keyword>
<evidence type="ECO:0000256" key="5">
    <source>
        <dbReference type="ARBA" id="ARBA00022793"/>
    </source>
</evidence>
<dbReference type="GO" id="GO:0006144">
    <property type="term" value="P:purine nucleobase metabolic process"/>
    <property type="evidence" value="ECO:0007669"/>
    <property type="project" value="UniProtKB-KW"/>
</dbReference>
<dbReference type="InterPro" id="IPR036778">
    <property type="entry name" value="OHCU_decarboxylase_sf"/>
</dbReference>
<evidence type="ECO:0000313" key="9">
    <source>
        <dbReference type="Proteomes" id="UP000184699"/>
    </source>
</evidence>
<dbReference type="GO" id="GO:0019628">
    <property type="term" value="P:urate catabolic process"/>
    <property type="evidence" value="ECO:0007669"/>
    <property type="project" value="TreeGrafter"/>
</dbReference>
<evidence type="ECO:0000313" key="8">
    <source>
        <dbReference type="EMBL" id="SIN68720.1"/>
    </source>
</evidence>
<reference evidence="9" key="1">
    <citation type="submission" date="2016-11" db="EMBL/GenBank/DDBJ databases">
        <authorList>
            <person name="Varghese N."/>
            <person name="Submissions S."/>
        </authorList>
    </citation>
    <scope>NUCLEOTIDE SEQUENCE [LARGE SCALE GENOMIC DNA]</scope>
    <source>
        <strain evidence="9">DSM 8595</strain>
    </source>
</reference>
<evidence type="ECO:0000256" key="4">
    <source>
        <dbReference type="ARBA" id="ARBA00022631"/>
    </source>
</evidence>
<proteinExistence type="predicted"/>
<dbReference type="NCBIfam" id="NF010372">
    <property type="entry name" value="PRK13798.1"/>
    <property type="match status" value="1"/>
</dbReference>
<evidence type="ECO:0000256" key="2">
    <source>
        <dbReference type="ARBA" id="ARBA00004754"/>
    </source>
</evidence>
<dbReference type="PANTHER" id="PTHR43466">
    <property type="entry name" value="2-OXO-4-HYDROXY-4-CARBOXY-5-UREIDOIMIDAZOLINE DECARBOXYLASE-RELATED"/>
    <property type="match status" value="1"/>
</dbReference>
<dbReference type="Proteomes" id="UP000184699">
    <property type="component" value="Unassembled WGS sequence"/>
</dbReference>
<accession>A0A1N6DD37</accession>
<dbReference type="STRING" id="232089.SAMN05443544_0046"/>
<comment type="pathway">
    <text evidence="2">Purine metabolism; urate degradation; (S)-allantoin from urate: step 3/3.</text>
</comment>
<evidence type="ECO:0000259" key="7">
    <source>
        <dbReference type="Pfam" id="PF09349"/>
    </source>
</evidence>
<protein>
    <recommendedName>
        <fullName evidence="3">2-oxo-4-hydroxy-4-carboxy-5-ureidoimidazoline decarboxylase</fullName>
        <ecNumber evidence="3">4.1.1.97</ecNumber>
    </recommendedName>
</protein>
<keyword evidence="6" id="KW-0456">Lyase</keyword>
<dbReference type="InterPro" id="IPR018020">
    <property type="entry name" value="OHCU_decarboxylase"/>
</dbReference>
<dbReference type="EC" id="4.1.1.97" evidence="3"/>
<dbReference type="PANTHER" id="PTHR43466:SF1">
    <property type="entry name" value="2-OXO-4-HYDROXY-4-CARBOXY-5-UREIDOIMIDAZOLINE DECARBOXYLASE-RELATED"/>
    <property type="match status" value="1"/>
</dbReference>
<dbReference type="GO" id="GO:0051997">
    <property type="term" value="F:2-oxo-4-hydroxy-4-carboxy-5-ureidoimidazoline decarboxylase activity"/>
    <property type="evidence" value="ECO:0007669"/>
    <property type="project" value="UniProtKB-EC"/>
</dbReference>
<organism evidence="8 9">
    <name type="scientific">Agromyces cerinus subsp. cerinus</name>
    <dbReference type="NCBI Taxonomy" id="232089"/>
    <lineage>
        <taxon>Bacteria</taxon>
        <taxon>Bacillati</taxon>
        <taxon>Actinomycetota</taxon>
        <taxon>Actinomycetes</taxon>
        <taxon>Micrococcales</taxon>
        <taxon>Microbacteriaceae</taxon>
        <taxon>Agromyces</taxon>
    </lineage>
</organism>
<dbReference type="Gene3D" id="1.10.3330.10">
    <property type="entry name" value="Oxo-4-hydroxy-4-carboxy-5-ureidoimidazoline decarboxylase"/>
    <property type="match status" value="1"/>
</dbReference>
<name>A0A1N6DD37_9MICO</name>